<feature type="compositionally biased region" description="Acidic residues" evidence="1">
    <location>
        <begin position="9"/>
        <end position="26"/>
    </location>
</feature>
<proteinExistence type="predicted"/>
<feature type="region of interest" description="Disordered" evidence="1">
    <location>
        <begin position="1"/>
        <end position="30"/>
    </location>
</feature>
<dbReference type="AlphaFoldDB" id="A0AAW1VAK3"/>
<evidence type="ECO:0000256" key="1">
    <source>
        <dbReference type="SAM" id="MobiDB-lite"/>
    </source>
</evidence>
<keyword evidence="3" id="KW-1185">Reference proteome</keyword>
<reference evidence="2 3" key="1">
    <citation type="submission" date="2023-03" db="EMBL/GenBank/DDBJ databases">
        <title>Genome insight into feeding habits of ladybird beetles.</title>
        <authorList>
            <person name="Li H.-S."/>
            <person name="Huang Y.-H."/>
            <person name="Pang H."/>
        </authorList>
    </citation>
    <scope>NUCLEOTIDE SEQUENCE [LARGE SCALE GENOMIC DNA]</scope>
    <source>
        <strain evidence="2">SYSU_2023b</strain>
        <tissue evidence="2">Whole body</tissue>
    </source>
</reference>
<evidence type="ECO:0000313" key="3">
    <source>
        <dbReference type="Proteomes" id="UP001431783"/>
    </source>
</evidence>
<organism evidence="2 3">
    <name type="scientific">Henosepilachna vigintioctopunctata</name>
    <dbReference type="NCBI Taxonomy" id="420089"/>
    <lineage>
        <taxon>Eukaryota</taxon>
        <taxon>Metazoa</taxon>
        <taxon>Ecdysozoa</taxon>
        <taxon>Arthropoda</taxon>
        <taxon>Hexapoda</taxon>
        <taxon>Insecta</taxon>
        <taxon>Pterygota</taxon>
        <taxon>Neoptera</taxon>
        <taxon>Endopterygota</taxon>
        <taxon>Coleoptera</taxon>
        <taxon>Polyphaga</taxon>
        <taxon>Cucujiformia</taxon>
        <taxon>Coccinelloidea</taxon>
        <taxon>Coccinellidae</taxon>
        <taxon>Epilachninae</taxon>
        <taxon>Epilachnini</taxon>
        <taxon>Henosepilachna</taxon>
    </lineage>
</organism>
<gene>
    <name evidence="2" type="ORF">WA026_021568</name>
</gene>
<comment type="caution">
    <text evidence="2">The sequence shown here is derived from an EMBL/GenBank/DDBJ whole genome shotgun (WGS) entry which is preliminary data.</text>
</comment>
<protein>
    <submittedName>
        <fullName evidence="2">Uncharacterized protein</fullName>
    </submittedName>
</protein>
<dbReference type="EMBL" id="JARQZJ010000137">
    <property type="protein sequence ID" value="KAK9892707.1"/>
    <property type="molecule type" value="Genomic_DNA"/>
</dbReference>
<sequence>MKVSSELDYLNDDNPDNIESNEDLFYDSDNNPEFQEEKVIAICGMKALQTEVVWKLQAVFMNSQKTT</sequence>
<dbReference type="Proteomes" id="UP001431783">
    <property type="component" value="Unassembled WGS sequence"/>
</dbReference>
<evidence type="ECO:0000313" key="2">
    <source>
        <dbReference type="EMBL" id="KAK9892707.1"/>
    </source>
</evidence>
<name>A0AAW1VAK3_9CUCU</name>
<accession>A0AAW1VAK3</accession>
<feature type="non-terminal residue" evidence="2">
    <location>
        <position position="67"/>
    </location>
</feature>